<sequence length="268" mass="27499">DLVTGSIKFGVTIFGVAGHTNVRDSSDADAVIANVLSPKTFYAGGGARKTGTLPTRTLNAANEIVQAGYYAATTLSAVDAQLAAANILSGVNIFGFVGVATVRDIGDANAVVSGVKQGQTFYSITGARKTGTMPTVALDPDANAYPAGYHVGAANLTAVDAQLVTGSIKYGVTIFGVAGHTNVRDSSDATATATRVRSGYTFYAGGGARKTGTLATVAITAANDNYPAGYHAGDALGLDHIDTDPELGTRRSVPWPIDAQKLRQRRSL</sequence>
<dbReference type="AlphaFoldDB" id="X1HG29"/>
<accession>X1HG29</accession>
<feature type="non-terminal residue" evidence="1">
    <location>
        <position position="1"/>
    </location>
</feature>
<reference evidence="1" key="1">
    <citation type="journal article" date="2014" name="Front. Microbiol.">
        <title>High frequency of phylogenetically diverse reductive dehalogenase-homologous genes in deep subseafloor sedimentary metagenomes.</title>
        <authorList>
            <person name="Kawai M."/>
            <person name="Futagami T."/>
            <person name="Toyoda A."/>
            <person name="Takaki Y."/>
            <person name="Nishi S."/>
            <person name="Hori S."/>
            <person name="Arai W."/>
            <person name="Tsubouchi T."/>
            <person name="Morono Y."/>
            <person name="Uchiyama I."/>
            <person name="Ito T."/>
            <person name="Fujiyama A."/>
            <person name="Inagaki F."/>
            <person name="Takami H."/>
        </authorList>
    </citation>
    <scope>NUCLEOTIDE SEQUENCE</scope>
    <source>
        <strain evidence="1">Expedition CK06-06</strain>
    </source>
</reference>
<name>X1HG29_9ZZZZ</name>
<gene>
    <name evidence="1" type="ORF">S03H2_34056</name>
</gene>
<proteinExistence type="predicted"/>
<protein>
    <submittedName>
        <fullName evidence="1">Uncharacterized protein</fullName>
    </submittedName>
</protein>
<dbReference type="EMBL" id="BARU01020765">
    <property type="protein sequence ID" value="GAH52789.1"/>
    <property type="molecule type" value="Genomic_DNA"/>
</dbReference>
<evidence type="ECO:0000313" key="1">
    <source>
        <dbReference type="EMBL" id="GAH52789.1"/>
    </source>
</evidence>
<organism evidence="1">
    <name type="scientific">marine sediment metagenome</name>
    <dbReference type="NCBI Taxonomy" id="412755"/>
    <lineage>
        <taxon>unclassified sequences</taxon>
        <taxon>metagenomes</taxon>
        <taxon>ecological metagenomes</taxon>
    </lineage>
</organism>
<comment type="caution">
    <text evidence="1">The sequence shown here is derived from an EMBL/GenBank/DDBJ whole genome shotgun (WGS) entry which is preliminary data.</text>
</comment>